<dbReference type="Pfam" id="PF15813">
    <property type="entry name" value="DUF4708"/>
    <property type="match status" value="1"/>
</dbReference>
<dbReference type="Proteomes" id="UP001152759">
    <property type="component" value="Chromosome 8"/>
</dbReference>
<sequence length="520" mass="57878">MSYSSNQKGVMLVSVPKPSDLWYVQAQQTGTRAPKNTYSSNHFFAVMKCRTLIHADPLLMAAPVIGKTNQIHIICTKEFYNEGKLQTLLAFLSLSDNPPLPVRQEIYEACLRYTIHTKICPAWNYVEPYLVCGANFLTNPNIMGAVQLDIILQGNNAHLSVRPVRVCLPPLTLKDLVKRKQNLTPVPGEFIYDFSMSGKKIFVLPRMTEARIETVSSKMPPSDDNSSYEKLREFWFNKHGYILPETEEGLFYVAVRFGYGSSMKPLTYPSLCVKQRPLIVVQPFDLDEVLKIFAFDLNQKLPGLCVTPAGFPSLRLNPAIETLSCPNLSSHPQVAKNAEEKVEESLAEFEAGPSHSVELQISEISDAASSSSVYNNLVHELQTGMSSAHSTPLVPMGSASNALSITHLQASNAQITTLNPGLNHNHSQTPTMKRPAHFVHALLPSAEKKPKKAAVNDSIDMKDHAQRGLLGQVNIPTLQYYLRKNGVIVQAKDRKPDLIAKIYRLLDKEKENQEVSNQAV</sequence>
<dbReference type="EMBL" id="OU963869">
    <property type="protein sequence ID" value="CAH0394347.1"/>
    <property type="molecule type" value="Genomic_DNA"/>
</dbReference>
<proteinExistence type="predicted"/>
<dbReference type="AlphaFoldDB" id="A0A9P0ALV5"/>
<dbReference type="InterPro" id="IPR031643">
    <property type="entry name" value="DUF4708"/>
</dbReference>
<dbReference type="PANTHER" id="PTHR28495:SF1">
    <property type="entry name" value="GENE, 17266-RELATED"/>
    <property type="match status" value="1"/>
</dbReference>
<organism evidence="2 3">
    <name type="scientific">Bemisia tabaci</name>
    <name type="common">Sweetpotato whitefly</name>
    <name type="synonym">Aleurodes tabaci</name>
    <dbReference type="NCBI Taxonomy" id="7038"/>
    <lineage>
        <taxon>Eukaryota</taxon>
        <taxon>Metazoa</taxon>
        <taxon>Ecdysozoa</taxon>
        <taxon>Arthropoda</taxon>
        <taxon>Hexapoda</taxon>
        <taxon>Insecta</taxon>
        <taxon>Pterygota</taxon>
        <taxon>Neoptera</taxon>
        <taxon>Paraneoptera</taxon>
        <taxon>Hemiptera</taxon>
        <taxon>Sternorrhyncha</taxon>
        <taxon>Aleyrodoidea</taxon>
        <taxon>Aleyrodidae</taxon>
        <taxon>Aleyrodinae</taxon>
        <taxon>Bemisia</taxon>
    </lineage>
</organism>
<keyword evidence="3" id="KW-1185">Reference proteome</keyword>
<evidence type="ECO:0000313" key="2">
    <source>
        <dbReference type="EMBL" id="CAH0394347.1"/>
    </source>
</evidence>
<protein>
    <recommendedName>
        <fullName evidence="1">DUF4708 domain-containing protein</fullName>
    </recommendedName>
</protein>
<evidence type="ECO:0000259" key="1">
    <source>
        <dbReference type="Pfam" id="PF15813"/>
    </source>
</evidence>
<evidence type="ECO:0000313" key="3">
    <source>
        <dbReference type="Proteomes" id="UP001152759"/>
    </source>
</evidence>
<gene>
    <name evidence="2" type="ORF">BEMITA_LOCUS12656</name>
</gene>
<accession>A0A9P0ALV5</accession>
<reference evidence="2" key="1">
    <citation type="submission" date="2021-12" db="EMBL/GenBank/DDBJ databases">
        <authorList>
            <person name="King R."/>
        </authorList>
    </citation>
    <scope>NUCLEOTIDE SEQUENCE</scope>
</reference>
<dbReference type="PANTHER" id="PTHR28495">
    <property type="entry name" value="HYPOTHETICAL PROTEIN LOC100359752"/>
    <property type="match status" value="1"/>
</dbReference>
<name>A0A9P0ALV5_BEMTA</name>
<feature type="domain" description="DUF4708" evidence="1">
    <location>
        <begin position="12"/>
        <end position="279"/>
    </location>
</feature>